<protein>
    <submittedName>
        <fullName evidence="2">Excinuclease ABC subunit C</fullName>
    </submittedName>
</protein>
<sequence length="67" mass="7490">MAEWPKRSTLIGVAKGTTRKPGLETLIMTTGEEFSMPSDSPALHLIQHIRMKAIIMQSVVTARNVRR</sequence>
<evidence type="ECO:0000313" key="3">
    <source>
        <dbReference type="Proteomes" id="UP000029227"/>
    </source>
</evidence>
<feature type="domain" description="UvrC family homology region profile" evidence="1">
    <location>
        <begin position="7"/>
        <end position="53"/>
    </location>
</feature>
<dbReference type="Pfam" id="PF08459">
    <property type="entry name" value="UvrC_RNaseH_dom"/>
    <property type="match status" value="1"/>
</dbReference>
<evidence type="ECO:0000313" key="2">
    <source>
        <dbReference type="EMBL" id="GAL05321.1"/>
    </source>
</evidence>
<organism evidence="2 3">
    <name type="scientific">Photobacterium aphoticum</name>
    <dbReference type="NCBI Taxonomy" id="754436"/>
    <lineage>
        <taxon>Bacteria</taxon>
        <taxon>Pseudomonadati</taxon>
        <taxon>Pseudomonadota</taxon>
        <taxon>Gammaproteobacteria</taxon>
        <taxon>Vibrionales</taxon>
        <taxon>Vibrionaceae</taxon>
        <taxon>Photobacterium</taxon>
    </lineage>
</organism>
<name>A0A090QQY1_9GAMM</name>
<dbReference type="STRING" id="754436.JCM19237_3704"/>
<reference evidence="2 3" key="1">
    <citation type="journal article" date="2014" name="Genome Announc.">
        <title>Draft Genome Sequences of Two Vibrionaceae Species, Vibrio ponticus C121 and Photobacterium aphoticum C119, Isolated as Coral Reef Microbiota.</title>
        <authorList>
            <person name="Al-saari N."/>
            <person name="Meirelles P.M."/>
            <person name="Mino S."/>
            <person name="Suda W."/>
            <person name="Oshima K."/>
            <person name="Hattori M."/>
            <person name="Ohkuma M."/>
            <person name="Thompson F.L."/>
            <person name="Gomez-Gil B."/>
            <person name="Sawabe T."/>
            <person name="Sawabe T."/>
        </authorList>
    </citation>
    <scope>NUCLEOTIDE SEQUENCE [LARGE SCALE GENOMIC DNA]</scope>
    <source>
        <strain evidence="2 3">JCM 19237</strain>
    </source>
</reference>
<proteinExistence type="predicted"/>
<dbReference type="EMBL" id="BBMN01000006">
    <property type="protein sequence ID" value="GAL05321.1"/>
    <property type="molecule type" value="Genomic_DNA"/>
</dbReference>
<evidence type="ECO:0000259" key="1">
    <source>
        <dbReference type="Pfam" id="PF08459"/>
    </source>
</evidence>
<dbReference type="InterPro" id="IPR001162">
    <property type="entry name" value="UvrC_RNase_H_dom"/>
</dbReference>
<accession>A0A090QQY1</accession>
<comment type="caution">
    <text evidence="2">The sequence shown here is derived from an EMBL/GenBank/DDBJ whole genome shotgun (WGS) entry which is preliminary data.</text>
</comment>
<dbReference type="AlphaFoldDB" id="A0A090QQY1"/>
<dbReference type="eggNOG" id="COG0322">
    <property type="taxonomic scope" value="Bacteria"/>
</dbReference>
<gene>
    <name evidence="2" type="ORF">JCM19237_3704</name>
</gene>
<dbReference type="Proteomes" id="UP000029227">
    <property type="component" value="Unassembled WGS sequence"/>
</dbReference>